<keyword evidence="4" id="KW-0378">Hydrolase</keyword>
<accession>A0A6G4V2W6</accession>
<comment type="similarity">
    <text evidence="1">Belongs to the FAH family.</text>
</comment>
<dbReference type="Pfam" id="PF01557">
    <property type="entry name" value="FAA_hydrolase"/>
    <property type="match status" value="1"/>
</dbReference>
<evidence type="ECO:0000313" key="4">
    <source>
        <dbReference type="EMBL" id="NGO08346.1"/>
    </source>
</evidence>
<dbReference type="GO" id="GO:0016787">
    <property type="term" value="F:hydrolase activity"/>
    <property type="evidence" value="ECO:0007669"/>
    <property type="project" value="UniProtKB-KW"/>
</dbReference>
<dbReference type="PANTHER" id="PTHR42796">
    <property type="entry name" value="FUMARYLACETOACETATE HYDROLASE DOMAIN-CONTAINING PROTEIN 2A-RELATED"/>
    <property type="match status" value="1"/>
</dbReference>
<evidence type="ECO:0000256" key="1">
    <source>
        <dbReference type="ARBA" id="ARBA00010211"/>
    </source>
</evidence>
<dbReference type="SUPFAM" id="SSF56529">
    <property type="entry name" value="FAH"/>
    <property type="match status" value="1"/>
</dbReference>
<dbReference type="PANTHER" id="PTHR42796:SF4">
    <property type="entry name" value="FUMARYLACETOACETATE HYDROLASE DOMAIN-CONTAINING PROTEIN 2A"/>
    <property type="match status" value="1"/>
</dbReference>
<dbReference type="Gene3D" id="3.90.850.10">
    <property type="entry name" value="Fumarylacetoacetase-like, C-terminal domain"/>
    <property type="match status" value="1"/>
</dbReference>
<dbReference type="AlphaFoldDB" id="A0A6G4V2W6"/>
<evidence type="ECO:0000313" key="5">
    <source>
        <dbReference type="Proteomes" id="UP000472335"/>
    </source>
</evidence>
<keyword evidence="5" id="KW-1185">Reference proteome</keyword>
<dbReference type="InterPro" id="IPR036663">
    <property type="entry name" value="Fumarylacetoacetase_C_sf"/>
</dbReference>
<dbReference type="RefSeq" id="WP_165258016.1">
    <property type="nucleotide sequence ID" value="NZ_JAAKZY010000029.1"/>
</dbReference>
<feature type="domain" description="Fumarylacetoacetase-like C-terminal" evidence="3">
    <location>
        <begin position="71"/>
        <end position="279"/>
    </location>
</feature>
<gene>
    <name evidence="4" type="ORF">G5C60_12100</name>
</gene>
<dbReference type="EMBL" id="JAAKZY010000029">
    <property type="protein sequence ID" value="NGO08346.1"/>
    <property type="molecule type" value="Genomic_DNA"/>
</dbReference>
<keyword evidence="2" id="KW-0479">Metal-binding</keyword>
<dbReference type="Proteomes" id="UP000472335">
    <property type="component" value="Unassembled WGS sequence"/>
</dbReference>
<dbReference type="InterPro" id="IPR051121">
    <property type="entry name" value="FAH"/>
</dbReference>
<evidence type="ECO:0000256" key="2">
    <source>
        <dbReference type="ARBA" id="ARBA00022723"/>
    </source>
</evidence>
<organism evidence="4 5">
    <name type="scientific">Streptomyces scabichelini</name>
    <dbReference type="NCBI Taxonomy" id="2711217"/>
    <lineage>
        <taxon>Bacteria</taxon>
        <taxon>Bacillati</taxon>
        <taxon>Actinomycetota</taxon>
        <taxon>Actinomycetes</taxon>
        <taxon>Kitasatosporales</taxon>
        <taxon>Streptomycetaceae</taxon>
        <taxon>Streptomyces</taxon>
    </lineage>
</organism>
<dbReference type="InterPro" id="IPR011234">
    <property type="entry name" value="Fumarylacetoacetase-like_C"/>
</dbReference>
<dbReference type="FunFam" id="3.90.850.10:FF:000002">
    <property type="entry name" value="2-hydroxyhepta-2,4-diene-1,7-dioate isomerase"/>
    <property type="match status" value="1"/>
</dbReference>
<dbReference type="GO" id="GO:0019752">
    <property type="term" value="P:carboxylic acid metabolic process"/>
    <property type="evidence" value="ECO:0007669"/>
    <property type="project" value="UniProtKB-ARBA"/>
</dbReference>
<comment type="caution">
    <text evidence="4">The sequence shown here is derived from an EMBL/GenBank/DDBJ whole genome shotgun (WGS) entry which is preliminary data.</text>
</comment>
<dbReference type="GO" id="GO:0016853">
    <property type="term" value="F:isomerase activity"/>
    <property type="evidence" value="ECO:0007669"/>
    <property type="project" value="UniProtKB-ARBA"/>
</dbReference>
<reference evidence="4 5" key="1">
    <citation type="submission" date="2020-02" db="EMBL/GenBank/DDBJ databases">
        <title>Whole-genome analyses of novel actinobacteria.</title>
        <authorList>
            <person name="Sahin N."/>
            <person name="Gencbay T."/>
        </authorList>
    </citation>
    <scope>NUCLEOTIDE SEQUENCE [LARGE SCALE GENOMIC DNA]</scope>
    <source>
        <strain evidence="4 5">HC44</strain>
    </source>
</reference>
<name>A0A6G4V2W6_9ACTN</name>
<dbReference type="GO" id="GO:0046872">
    <property type="term" value="F:metal ion binding"/>
    <property type="evidence" value="ECO:0007669"/>
    <property type="project" value="UniProtKB-KW"/>
</dbReference>
<evidence type="ECO:0000259" key="3">
    <source>
        <dbReference type="Pfam" id="PF01557"/>
    </source>
</evidence>
<proteinExistence type="inferred from homology"/>
<sequence length="281" mass="29705">MTRIVSTAKGIGRLESDGETVALLDLYATDLGAALQTGLDIASIATAAVRDRVPMDRTQAQLMAPVPRPSKIWAVGYAYAGHRTEVGYAGTAEDPVVFLKAPSSVIGTGAQIRFPKVAPDEVDYEGELAVVIGRRATDVPEADAYSFVAGFTICNDVSARDVQKGRVPGRAANVTAAKSFDTFTPMGPALATLDEFADPDDLHLRTWVGGELRQDARTSQLIHPVPALVSYLSRQTTLEPGDVIATGTPAGVGHKQGLFLRSGDEVRIEIEGIGTLVNTCA</sequence>
<protein>
    <submittedName>
        <fullName evidence="4">Fumarylacetoacetate hydrolase family protein</fullName>
    </submittedName>
</protein>